<comment type="caution">
    <text evidence="2">The sequence shown here is derived from an EMBL/GenBank/DDBJ whole genome shotgun (WGS) entry which is preliminary data.</text>
</comment>
<name>A0A1C7MDM1_GRIFR</name>
<feature type="region of interest" description="Disordered" evidence="1">
    <location>
        <begin position="29"/>
        <end position="108"/>
    </location>
</feature>
<dbReference type="Proteomes" id="UP000092993">
    <property type="component" value="Unassembled WGS sequence"/>
</dbReference>
<evidence type="ECO:0000256" key="1">
    <source>
        <dbReference type="SAM" id="MobiDB-lite"/>
    </source>
</evidence>
<dbReference type="AlphaFoldDB" id="A0A1C7MDM1"/>
<feature type="region of interest" description="Disordered" evidence="1">
    <location>
        <begin position="156"/>
        <end position="195"/>
    </location>
</feature>
<accession>A0A1C7MDM1</accession>
<evidence type="ECO:0000313" key="2">
    <source>
        <dbReference type="EMBL" id="OBZ74489.1"/>
    </source>
</evidence>
<keyword evidence="3" id="KW-1185">Reference proteome</keyword>
<organism evidence="2 3">
    <name type="scientific">Grifola frondosa</name>
    <name type="common">Maitake</name>
    <name type="synonym">Polyporus frondosus</name>
    <dbReference type="NCBI Taxonomy" id="5627"/>
    <lineage>
        <taxon>Eukaryota</taxon>
        <taxon>Fungi</taxon>
        <taxon>Dikarya</taxon>
        <taxon>Basidiomycota</taxon>
        <taxon>Agaricomycotina</taxon>
        <taxon>Agaricomycetes</taxon>
        <taxon>Polyporales</taxon>
        <taxon>Grifolaceae</taxon>
        <taxon>Grifola</taxon>
    </lineage>
</organism>
<gene>
    <name evidence="2" type="ORF">A0H81_05361</name>
</gene>
<proteinExistence type="predicted"/>
<reference evidence="2 3" key="1">
    <citation type="submission" date="2016-03" db="EMBL/GenBank/DDBJ databases">
        <title>Whole genome sequencing of Grifola frondosa 9006-11.</title>
        <authorList>
            <person name="Min B."/>
            <person name="Park H."/>
            <person name="Kim J.-G."/>
            <person name="Cho H."/>
            <person name="Oh Y.-L."/>
            <person name="Kong W.-S."/>
            <person name="Choi I.-G."/>
        </authorList>
    </citation>
    <scope>NUCLEOTIDE SEQUENCE [LARGE SCALE GENOMIC DNA]</scope>
    <source>
        <strain evidence="2 3">9006-11</strain>
    </source>
</reference>
<feature type="compositionally biased region" description="Low complexity" evidence="1">
    <location>
        <begin position="162"/>
        <end position="182"/>
    </location>
</feature>
<evidence type="ECO:0000313" key="3">
    <source>
        <dbReference type="Proteomes" id="UP000092993"/>
    </source>
</evidence>
<dbReference type="EMBL" id="LUGG01000005">
    <property type="protein sequence ID" value="OBZ74489.1"/>
    <property type="molecule type" value="Genomic_DNA"/>
</dbReference>
<dbReference type="OrthoDB" id="3058689at2759"/>
<protein>
    <submittedName>
        <fullName evidence="2">Uncharacterized protein</fullName>
    </submittedName>
</protein>
<sequence length="195" mass="19981">MPAMAAESPAPKLSDIMLPLSTLSSQIAPDSTWRTVPRTPTAPPSGPVTPSATDAALPPGEATTADVPPAGGMTNEAEDTGAPRAGVARASHGRKIKATPYSTAGMPELWPNKAVTARNIFGGEWHSQNPAGTKDQFDVRWKGLTTGQQDVYKARARDLKKPPAASTTPPSTSAVALPTSAAQDGGLNVPAAPQG</sequence>